<dbReference type="OMA" id="SRLDRKW"/>
<dbReference type="OrthoDB" id="550575at2759"/>
<sequence>MQRTNPSNTWDTSIPISRRRRLLNRIKRFSSTPSLNKYTSLDEKPQSAVSCISLAGSSSSANTSACTTPRNLSRSSSTLELFVDCPTVQETKWISLPSELKIRILSYLSPRQLIGVSSVSKEFHKLCYDGQLWSRLDASEFYDRISAKTLAHLIVTAAPFIKYINLRGCVQLPEQWTIDAVANACRNLQTAVLEDCNFQKKTVHFLLNRNPGLVSINLQGLRKISNSTCKLLGMNCPLLEELNVAFCDGLDGKGLKRIVEGCPRLRDLRANDININDPQLMVALFKANQMDRLILRGCSGMTDEYIRLFCEGENPELDPFTGRALFHRENSDTWTSNHALRYLAGRVPQLRHLDLSGVIHLTDDGLISLLPTVPKLTHLDLEDCSEIGNETLLSLASSPVAAGFQSLGVSNCENIDDAGMIAVLHKCPVLRNVEMDNTRVSDRTICAALSAVSNRVRNFVMNSEEEGSRKILPPHPARLIALSLVTYDCSSITWQACSLLMAHNASHVQRYPTSEGIPGLVLLKCFYEYQRTVDEHTSLVLRGYLGEANGIRERWEKYMKSCEEAVGRRSRRGWGRHPHYGRTGSGCSIM</sequence>
<dbReference type="Pfam" id="PF13516">
    <property type="entry name" value="LRR_6"/>
    <property type="match status" value="2"/>
</dbReference>
<feature type="domain" description="F-box" evidence="1">
    <location>
        <begin position="90"/>
        <end position="136"/>
    </location>
</feature>
<dbReference type="GO" id="GO:0019005">
    <property type="term" value="C:SCF ubiquitin ligase complex"/>
    <property type="evidence" value="ECO:0007669"/>
    <property type="project" value="TreeGrafter"/>
</dbReference>
<dbReference type="AlphaFoldDB" id="U4KUN1"/>
<dbReference type="SUPFAM" id="SSF81383">
    <property type="entry name" value="F-box domain"/>
    <property type="match status" value="1"/>
</dbReference>
<evidence type="ECO:0000313" key="2">
    <source>
        <dbReference type="EMBL" id="CCX05063.1"/>
    </source>
</evidence>
<reference evidence="2 3" key="1">
    <citation type="journal article" date="2013" name="PLoS Genet.">
        <title>The genome and development-dependent transcriptomes of Pyronema confluens: a window into fungal evolution.</title>
        <authorList>
            <person name="Traeger S."/>
            <person name="Altegoer F."/>
            <person name="Freitag M."/>
            <person name="Gabaldon T."/>
            <person name="Kempken F."/>
            <person name="Kumar A."/>
            <person name="Marcet-Houben M."/>
            <person name="Poggeler S."/>
            <person name="Stajich J.E."/>
            <person name="Nowrousian M."/>
        </authorList>
    </citation>
    <scope>NUCLEOTIDE SEQUENCE [LARGE SCALE GENOMIC DNA]</scope>
    <source>
        <strain evidence="3">CBS 100304</strain>
        <tissue evidence="2">Vegetative mycelium</tissue>
    </source>
</reference>
<dbReference type="InterPro" id="IPR006553">
    <property type="entry name" value="Leu-rich_rpt_Cys-con_subtyp"/>
</dbReference>
<accession>U4KUN1</accession>
<dbReference type="InterPro" id="IPR001810">
    <property type="entry name" value="F-box_dom"/>
</dbReference>
<dbReference type="eggNOG" id="KOG4341">
    <property type="taxonomic scope" value="Eukaryota"/>
</dbReference>
<dbReference type="SUPFAM" id="SSF52047">
    <property type="entry name" value="RNI-like"/>
    <property type="match status" value="1"/>
</dbReference>
<dbReference type="GO" id="GO:0031146">
    <property type="term" value="P:SCF-dependent proteasomal ubiquitin-dependent protein catabolic process"/>
    <property type="evidence" value="ECO:0007669"/>
    <property type="project" value="TreeGrafter"/>
</dbReference>
<name>U4KUN1_PYROM</name>
<dbReference type="InterPro" id="IPR001611">
    <property type="entry name" value="Leu-rich_rpt"/>
</dbReference>
<keyword evidence="3" id="KW-1185">Reference proteome</keyword>
<dbReference type="PANTHER" id="PTHR13318">
    <property type="entry name" value="PARTNER OF PAIRED, ISOFORM B-RELATED"/>
    <property type="match status" value="1"/>
</dbReference>
<dbReference type="Pfam" id="PF12937">
    <property type="entry name" value="F-box-like"/>
    <property type="match status" value="1"/>
</dbReference>
<evidence type="ECO:0000313" key="3">
    <source>
        <dbReference type="Proteomes" id="UP000018144"/>
    </source>
</evidence>
<dbReference type="STRING" id="1076935.U4KUN1"/>
<dbReference type="InterPro" id="IPR036047">
    <property type="entry name" value="F-box-like_dom_sf"/>
</dbReference>
<dbReference type="EMBL" id="HF935229">
    <property type="protein sequence ID" value="CCX05063.1"/>
    <property type="molecule type" value="Genomic_DNA"/>
</dbReference>
<organism evidence="2 3">
    <name type="scientific">Pyronema omphalodes (strain CBS 100304)</name>
    <name type="common">Pyronema confluens</name>
    <dbReference type="NCBI Taxonomy" id="1076935"/>
    <lineage>
        <taxon>Eukaryota</taxon>
        <taxon>Fungi</taxon>
        <taxon>Dikarya</taxon>
        <taxon>Ascomycota</taxon>
        <taxon>Pezizomycotina</taxon>
        <taxon>Pezizomycetes</taxon>
        <taxon>Pezizales</taxon>
        <taxon>Pyronemataceae</taxon>
        <taxon>Pyronema</taxon>
    </lineage>
</organism>
<dbReference type="Proteomes" id="UP000018144">
    <property type="component" value="Unassembled WGS sequence"/>
</dbReference>
<proteinExistence type="predicted"/>
<dbReference type="SMART" id="SM00367">
    <property type="entry name" value="LRR_CC"/>
    <property type="match status" value="4"/>
</dbReference>
<dbReference type="PROSITE" id="PS50181">
    <property type="entry name" value="FBOX"/>
    <property type="match status" value="1"/>
</dbReference>
<dbReference type="Gene3D" id="3.80.10.10">
    <property type="entry name" value="Ribonuclease Inhibitor"/>
    <property type="match status" value="2"/>
</dbReference>
<dbReference type="InterPro" id="IPR032675">
    <property type="entry name" value="LRR_dom_sf"/>
</dbReference>
<protein>
    <submittedName>
        <fullName evidence="2">Similar to F-box/LRR-repeat protein 20 acc. no. Q9CZV8</fullName>
    </submittedName>
</protein>
<gene>
    <name evidence="2" type="ORF">PCON_04552</name>
</gene>
<evidence type="ECO:0000259" key="1">
    <source>
        <dbReference type="PROSITE" id="PS50181"/>
    </source>
</evidence>